<dbReference type="Gene3D" id="1.10.10.60">
    <property type="entry name" value="Homeodomain-like"/>
    <property type="match status" value="1"/>
</dbReference>
<evidence type="ECO:0000313" key="3">
    <source>
        <dbReference type="Proteomes" id="UP001589753"/>
    </source>
</evidence>
<comment type="caution">
    <text evidence="2">The sequence shown here is derived from an EMBL/GenBank/DDBJ whole genome shotgun (WGS) entry which is preliminary data.</text>
</comment>
<gene>
    <name evidence="2" type="ORF">ACFFUA_13575</name>
</gene>
<keyword evidence="3" id="KW-1185">Reference proteome</keyword>
<dbReference type="EMBL" id="JBHMDI010000028">
    <property type="protein sequence ID" value="MFB9348481.1"/>
    <property type="molecule type" value="Genomic_DNA"/>
</dbReference>
<protein>
    <submittedName>
        <fullName evidence="2">Uncharacterized protein</fullName>
    </submittedName>
</protein>
<dbReference type="Proteomes" id="UP001589753">
    <property type="component" value="Unassembled WGS sequence"/>
</dbReference>
<evidence type="ECO:0000313" key="2">
    <source>
        <dbReference type="EMBL" id="MFB9348481.1"/>
    </source>
</evidence>
<sequence length="52" mass="5238">MAGIAGQADAVHRTRTPLSRARVLSAAVAPADGGATDALSMRKPAPELGVVR</sequence>
<reference evidence="2 3" key="1">
    <citation type="submission" date="2024-09" db="EMBL/GenBank/DDBJ databases">
        <authorList>
            <person name="Sun Q."/>
            <person name="Mori K."/>
        </authorList>
    </citation>
    <scope>NUCLEOTIDE SEQUENCE [LARGE SCALE GENOMIC DNA]</scope>
    <source>
        <strain evidence="2 3">JCM 9767</strain>
    </source>
</reference>
<evidence type="ECO:0000256" key="1">
    <source>
        <dbReference type="SAM" id="MobiDB-lite"/>
    </source>
</evidence>
<organism evidence="2 3">
    <name type="scientific">Streptomyces heliomycini</name>
    <dbReference type="NCBI Taxonomy" id="284032"/>
    <lineage>
        <taxon>Bacteria</taxon>
        <taxon>Bacillati</taxon>
        <taxon>Actinomycetota</taxon>
        <taxon>Actinomycetes</taxon>
        <taxon>Kitasatosporales</taxon>
        <taxon>Streptomycetaceae</taxon>
        <taxon>Streptomyces</taxon>
    </lineage>
</organism>
<name>A0ABV5L8H9_9ACTN</name>
<proteinExistence type="predicted"/>
<feature type="region of interest" description="Disordered" evidence="1">
    <location>
        <begin position="33"/>
        <end position="52"/>
    </location>
</feature>
<accession>A0ABV5L8H9</accession>